<gene>
    <name evidence="1" type="ORF">M378DRAFT_172420</name>
</gene>
<keyword evidence="2" id="KW-1185">Reference proteome</keyword>
<name>A0A0C2S286_AMAMK</name>
<sequence>MHPRPPSTPSTRTARQPRLVKNNHVLPYNENDATVFFYVEGDQDECATSWE</sequence>
<dbReference type="HOGENOM" id="CLU_3105863_0_0_1"/>
<dbReference type="Proteomes" id="UP000054549">
    <property type="component" value="Unassembled WGS sequence"/>
</dbReference>
<evidence type="ECO:0000313" key="1">
    <source>
        <dbReference type="EMBL" id="KIL56770.1"/>
    </source>
</evidence>
<protein>
    <submittedName>
        <fullName evidence="1">Uncharacterized protein</fullName>
    </submittedName>
</protein>
<proteinExistence type="predicted"/>
<evidence type="ECO:0000313" key="2">
    <source>
        <dbReference type="Proteomes" id="UP000054549"/>
    </source>
</evidence>
<dbReference type="EMBL" id="KN818401">
    <property type="protein sequence ID" value="KIL56770.1"/>
    <property type="molecule type" value="Genomic_DNA"/>
</dbReference>
<accession>A0A0C2S286</accession>
<organism evidence="1 2">
    <name type="scientific">Amanita muscaria (strain Koide BX008)</name>
    <dbReference type="NCBI Taxonomy" id="946122"/>
    <lineage>
        <taxon>Eukaryota</taxon>
        <taxon>Fungi</taxon>
        <taxon>Dikarya</taxon>
        <taxon>Basidiomycota</taxon>
        <taxon>Agaricomycotina</taxon>
        <taxon>Agaricomycetes</taxon>
        <taxon>Agaricomycetidae</taxon>
        <taxon>Agaricales</taxon>
        <taxon>Pluteineae</taxon>
        <taxon>Amanitaceae</taxon>
        <taxon>Amanita</taxon>
    </lineage>
</organism>
<dbReference type="AlphaFoldDB" id="A0A0C2S286"/>
<reference evidence="1 2" key="1">
    <citation type="submission" date="2014-04" db="EMBL/GenBank/DDBJ databases">
        <title>Evolutionary Origins and Diversification of the Mycorrhizal Mutualists.</title>
        <authorList>
            <consortium name="DOE Joint Genome Institute"/>
            <consortium name="Mycorrhizal Genomics Consortium"/>
            <person name="Kohler A."/>
            <person name="Kuo A."/>
            <person name="Nagy L.G."/>
            <person name="Floudas D."/>
            <person name="Copeland A."/>
            <person name="Barry K.W."/>
            <person name="Cichocki N."/>
            <person name="Veneault-Fourrey C."/>
            <person name="LaButti K."/>
            <person name="Lindquist E.A."/>
            <person name="Lipzen A."/>
            <person name="Lundell T."/>
            <person name="Morin E."/>
            <person name="Murat C."/>
            <person name="Riley R."/>
            <person name="Ohm R."/>
            <person name="Sun H."/>
            <person name="Tunlid A."/>
            <person name="Henrissat B."/>
            <person name="Grigoriev I.V."/>
            <person name="Hibbett D.S."/>
            <person name="Martin F."/>
        </authorList>
    </citation>
    <scope>NUCLEOTIDE SEQUENCE [LARGE SCALE GENOMIC DNA]</scope>
    <source>
        <strain evidence="1 2">Koide BX008</strain>
    </source>
</reference>
<dbReference type="InParanoid" id="A0A0C2S286"/>